<organism evidence="7 8">
    <name type="scientific">Halobacteriovorax vibrionivorans</name>
    <dbReference type="NCBI Taxonomy" id="2152716"/>
    <lineage>
        <taxon>Bacteria</taxon>
        <taxon>Pseudomonadati</taxon>
        <taxon>Bdellovibrionota</taxon>
        <taxon>Bacteriovoracia</taxon>
        <taxon>Bacteriovoracales</taxon>
        <taxon>Halobacteriovoraceae</taxon>
        <taxon>Halobacteriovorax</taxon>
    </lineage>
</organism>
<evidence type="ECO:0000256" key="4">
    <source>
        <dbReference type="ARBA" id="ARBA00022960"/>
    </source>
</evidence>
<evidence type="ECO:0000256" key="3">
    <source>
        <dbReference type="ARBA" id="ARBA00022840"/>
    </source>
</evidence>
<dbReference type="CDD" id="cd10225">
    <property type="entry name" value="ASKHA_NBD_MreB-like"/>
    <property type="match status" value="1"/>
</dbReference>
<feature type="binding site" evidence="6">
    <location>
        <begin position="296"/>
        <end position="299"/>
    </location>
    <ligand>
        <name>ATP</name>
        <dbReference type="ChEBI" id="CHEBI:30616"/>
    </ligand>
</feature>
<dbReference type="EMBL" id="QDKL01000001">
    <property type="protein sequence ID" value="RZF22889.1"/>
    <property type="molecule type" value="Genomic_DNA"/>
</dbReference>
<dbReference type="Pfam" id="PF06723">
    <property type="entry name" value="MreB_Mbl"/>
    <property type="match status" value="1"/>
</dbReference>
<keyword evidence="1 6" id="KW-0963">Cytoplasm</keyword>
<evidence type="ECO:0000256" key="6">
    <source>
        <dbReference type="HAMAP-Rule" id="MF_02207"/>
    </source>
</evidence>
<feature type="binding site" evidence="6">
    <location>
        <begin position="19"/>
        <end position="21"/>
    </location>
    <ligand>
        <name>ATP</name>
        <dbReference type="ChEBI" id="CHEBI:30616"/>
    </ligand>
</feature>
<dbReference type="SUPFAM" id="SSF53067">
    <property type="entry name" value="Actin-like ATPase domain"/>
    <property type="match status" value="2"/>
</dbReference>
<proteinExistence type="inferred from homology"/>
<evidence type="ECO:0000256" key="5">
    <source>
        <dbReference type="ARBA" id="ARBA00023458"/>
    </source>
</evidence>
<keyword evidence="3 6" id="KW-0067">ATP-binding</keyword>
<keyword evidence="8" id="KW-1185">Reference proteome</keyword>
<dbReference type="NCBIfam" id="NF010539">
    <property type="entry name" value="PRK13927.1"/>
    <property type="match status" value="1"/>
</dbReference>
<sequence length="346" mass="36794">MLKQFFNFFSNDLAIDLGTANILVYAKDRGIIVNEPSVVAVHQGYKGTGSKVLAVGAEAKQMLGRTPGSIQAIRPMRDGVIADFEVTGAMLKYFIQKSLSGSKLVKPRIIICIPFGITQVEKRAVKESAEQAGAREVYLIEEPMAAAIGAGLPITEPSGNMIVDIGGGTTEVAVISLGGIVYSQSERVAGDKFDEAIASYIKKKYSLLIGERTAEQIKMSIGNAYPFDDEVRTYEVKGRDLVAGAPKIIEVTSDEIRDALSDPIAEVVEAIKTSLEKTPPELAADIVDNGIILAGGGSLLANLDVLIKERTGLPVALAEDPLTCVVRGCGKALESIDLLKQVATLS</sequence>
<keyword evidence="4 6" id="KW-0133">Cell shape</keyword>
<comment type="subcellular location">
    <subcellularLocation>
        <location evidence="6">Cytoplasm</location>
    </subcellularLocation>
    <text evidence="6">Membrane-associated.</text>
</comment>
<dbReference type="PANTHER" id="PTHR42749">
    <property type="entry name" value="CELL SHAPE-DETERMINING PROTEIN MREB"/>
    <property type="match status" value="1"/>
</dbReference>
<feature type="binding site" evidence="6">
    <location>
        <begin position="215"/>
        <end position="218"/>
    </location>
    <ligand>
        <name>ATP</name>
        <dbReference type="ChEBI" id="CHEBI:30616"/>
    </ligand>
</feature>
<dbReference type="PANTHER" id="PTHR42749:SF1">
    <property type="entry name" value="CELL SHAPE-DETERMINING PROTEIN MREB"/>
    <property type="match status" value="1"/>
</dbReference>
<comment type="subunit">
    <text evidence="6">Forms polymers.</text>
</comment>
<protein>
    <recommendedName>
        <fullName evidence="6">Cell shape-determining protein MreB</fullName>
    </recommendedName>
</protein>
<dbReference type="Gene3D" id="3.30.420.40">
    <property type="match status" value="3"/>
</dbReference>
<accession>A0ABY0IIU9</accession>
<evidence type="ECO:0000256" key="2">
    <source>
        <dbReference type="ARBA" id="ARBA00022741"/>
    </source>
</evidence>
<evidence type="ECO:0000313" key="7">
    <source>
        <dbReference type="EMBL" id="RZF22889.1"/>
    </source>
</evidence>
<dbReference type="Proteomes" id="UP000443582">
    <property type="component" value="Unassembled WGS sequence"/>
</dbReference>
<comment type="function">
    <text evidence="6">Forms membrane-associated dynamic filaments that are essential for cell shape determination. Acts by regulating cell wall synthesis and cell elongation, and thus cell shape. A feedback loop between cell geometry and MreB localization may maintain elongated cell shape by targeting cell wall growth to regions of negative cell wall curvature.</text>
</comment>
<evidence type="ECO:0000313" key="8">
    <source>
        <dbReference type="Proteomes" id="UP000443582"/>
    </source>
</evidence>
<dbReference type="PRINTS" id="PR01652">
    <property type="entry name" value="SHAPEPROTEIN"/>
</dbReference>
<comment type="caution">
    <text evidence="7">The sequence shown here is derived from an EMBL/GenBank/DDBJ whole genome shotgun (WGS) entry which is preliminary data.</text>
</comment>
<dbReference type="InterPro" id="IPR004753">
    <property type="entry name" value="MreB"/>
</dbReference>
<dbReference type="InterPro" id="IPR043129">
    <property type="entry name" value="ATPase_NBD"/>
</dbReference>
<comment type="similarity">
    <text evidence="5 6">Belongs to the FtsA/MreB family.</text>
</comment>
<reference evidence="8" key="1">
    <citation type="journal article" date="2019" name="Int. J. Syst. Evol. Microbiol.">
        <title>Halobacteriovorax valvorus sp. nov., a novel prokaryotic predator isolated from coastal seawater of China.</title>
        <authorList>
            <person name="Chen M.-X."/>
        </authorList>
    </citation>
    <scope>NUCLEOTIDE SEQUENCE [LARGE SCALE GENOMIC DNA]</scope>
    <source>
        <strain evidence="8">BL9</strain>
    </source>
</reference>
<name>A0ABY0IIU9_9BACT</name>
<dbReference type="NCBIfam" id="TIGR00904">
    <property type="entry name" value="mreB"/>
    <property type="match status" value="1"/>
</dbReference>
<dbReference type="HAMAP" id="MF_02207">
    <property type="entry name" value="MreB"/>
    <property type="match status" value="1"/>
</dbReference>
<feature type="binding site" evidence="6">
    <location>
        <begin position="167"/>
        <end position="169"/>
    </location>
    <ligand>
        <name>ATP</name>
        <dbReference type="ChEBI" id="CHEBI:30616"/>
    </ligand>
</feature>
<evidence type="ECO:0000256" key="1">
    <source>
        <dbReference type="ARBA" id="ARBA00022490"/>
    </source>
</evidence>
<gene>
    <name evidence="6" type="primary">mreB</name>
    <name evidence="7" type="ORF">DAY19_03695</name>
</gene>
<keyword evidence="2 6" id="KW-0547">Nucleotide-binding</keyword>
<dbReference type="InterPro" id="IPR056546">
    <property type="entry name" value="MreB_MamK-like"/>
</dbReference>
<dbReference type="RefSeq" id="WP_021266421.1">
    <property type="nucleotide sequence ID" value="NZ_QDKL01000001.1"/>
</dbReference>